<evidence type="ECO:0000313" key="3">
    <source>
        <dbReference type="Proteomes" id="UP001209878"/>
    </source>
</evidence>
<name>A0AAD9P057_RIDPI</name>
<protein>
    <submittedName>
        <fullName evidence="2">Uncharacterized protein</fullName>
    </submittedName>
</protein>
<feature type="transmembrane region" description="Helical" evidence="1">
    <location>
        <begin position="63"/>
        <end position="81"/>
    </location>
</feature>
<dbReference type="Proteomes" id="UP001209878">
    <property type="component" value="Unassembled WGS sequence"/>
</dbReference>
<keyword evidence="1" id="KW-0812">Transmembrane</keyword>
<dbReference type="EMBL" id="JAODUO010000228">
    <property type="protein sequence ID" value="KAK2185650.1"/>
    <property type="molecule type" value="Genomic_DNA"/>
</dbReference>
<reference evidence="2" key="1">
    <citation type="journal article" date="2023" name="Mol. Biol. Evol.">
        <title>Third-Generation Sequencing Reveals the Adaptive Role of the Epigenome in Three Deep-Sea Polychaetes.</title>
        <authorList>
            <person name="Perez M."/>
            <person name="Aroh O."/>
            <person name="Sun Y."/>
            <person name="Lan Y."/>
            <person name="Juniper S.K."/>
            <person name="Young C.R."/>
            <person name="Angers B."/>
            <person name="Qian P.Y."/>
        </authorList>
    </citation>
    <scope>NUCLEOTIDE SEQUENCE</scope>
    <source>
        <strain evidence="2">R07B-5</strain>
    </source>
</reference>
<keyword evidence="1" id="KW-1133">Transmembrane helix</keyword>
<organism evidence="2 3">
    <name type="scientific">Ridgeia piscesae</name>
    <name type="common">Tubeworm</name>
    <dbReference type="NCBI Taxonomy" id="27915"/>
    <lineage>
        <taxon>Eukaryota</taxon>
        <taxon>Metazoa</taxon>
        <taxon>Spiralia</taxon>
        <taxon>Lophotrochozoa</taxon>
        <taxon>Annelida</taxon>
        <taxon>Polychaeta</taxon>
        <taxon>Sedentaria</taxon>
        <taxon>Canalipalpata</taxon>
        <taxon>Sabellida</taxon>
        <taxon>Siboglinidae</taxon>
        <taxon>Ridgeia</taxon>
    </lineage>
</organism>
<comment type="caution">
    <text evidence="2">The sequence shown here is derived from an EMBL/GenBank/DDBJ whole genome shotgun (WGS) entry which is preliminary data.</text>
</comment>
<gene>
    <name evidence="2" type="ORF">NP493_229g03013</name>
</gene>
<evidence type="ECO:0000313" key="2">
    <source>
        <dbReference type="EMBL" id="KAK2185650.1"/>
    </source>
</evidence>
<dbReference type="AlphaFoldDB" id="A0AAD9P057"/>
<keyword evidence="1" id="KW-0472">Membrane</keyword>
<keyword evidence="3" id="KW-1185">Reference proteome</keyword>
<proteinExistence type="predicted"/>
<sequence>MIIPEEIWQHTLEGIQSELIDLQPTLNQLDKAMSTDVITNCEDSEVEFFQADGAAAIQSVRTFSALVAVLLLFGFFANGFSV</sequence>
<accession>A0AAD9P057</accession>
<evidence type="ECO:0000256" key="1">
    <source>
        <dbReference type="SAM" id="Phobius"/>
    </source>
</evidence>